<dbReference type="Proteomes" id="UP001165740">
    <property type="component" value="Chromosome 11"/>
</dbReference>
<feature type="domain" description="Chitin-binding type-2" evidence="8">
    <location>
        <begin position="29"/>
        <end position="84"/>
    </location>
</feature>
<evidence type="ECO:0000313" key="9">
    <source>
        <dbReference type="Proteomes" id="UP001165740"/>
    </source>
</evidence>
<feature type="domain" description="Chitin-binding type-2" evidence="8">
    <location>
        <begin position="472"/>
        <end position="532"/>
    </location>
</feature>
<evidence type="ECO:0000256" key="5">
    <source>
        <dbReference type="ARBA" id="ARBA00023180"/>
    </source>
</evidence>
<feature type="signal peptide" evidence="7">
    <location>
        <begin position="1"/>
        <end position="26"/>
    </location>
</feature>
<organism evidence="9 10">
    <name type="scientific">Biomphalaria glabrata</name>
    <name type="common">Bloodfluke planorb</name>
    <name type="synonym">Freshwater snail</name>
    <dbReference type="NCBI Taxonomy" id="6526"/>
    <lineage>
        <taxon>Eukaryota</taxon>
        <taxon>Metazoa</taxon>
        <taxon>Spiralia</taxon>
        <taxon>Lophotrochozoa</taxon>
        <taxon>Mollusca</taxon>
        <taxon>Gastropoda</taxon>
        <taxon>Heterobranchia</taxon>
        <taxon>Euthyneura</taxon>
        <taxon>Panpulmonata</taxon>
        <taxon>Hygrophila</taxon>
        <taxon>Lymnaeoidea</taxon>
        <taxon>Planorbidae</taxon>
        <taxon>Biomphalaria</taxon>
    </lineage>
</organism>
<keyword evidence="9" id="KW-1185">Reference proteome</keyword>
<dbReference type="PROSITE" id="PS50940">
    <property type="entry name" value="CHIT_BIND_II"/>
    <property type="match status" value="9"/>
</dbReference>
<reference evidence="10" key="1">
    <citation type="submission" date="2025-08" db="UniProtKB">
        <authorList>
            <consortium name="RefSeq"/>
        </authorList>
    </citation>
    <scope>IDENTIFICATION</scope>
</reference>
<feature type="domain" description="Chitin-binding type-2" evidence="8">
    <location>
        <begin position="1228"/>
        <end position="1288"/>
    </location>
</feature>
<keyword evidence="3" id="KW-0677">Repeat</keyword>
<dbReference type="PANTHER" id="PTHR23301:SF0">
    <property type="entry name" value="CHITIN-BINDING TYPE-2 DOMAIN-CONTAINING PROTEIN-RELATED"/>
    <property type="match status" value="1"/>
</dbReference>
<keyword evidence="4" id="KW-1015">Disulfide bond</keyword>
<accession>A0A9W2YDB5</accession>
<dbReference type="InterPro" id="IPR051940">
    <property type="entry name" value="Chitin_bind-dev_reg"/>
</dbReference>
<protein>
    <submittedName>
        <fullName evidence="10">Uncharacterized protein LOC106054869</fullName>
    </submittedName>
</protein>
<evidence type="ECO:0000256" key="2">
    <source>
        <dbReference type="ARBA" id="ARBA00022729"/>
    </source>
</evidence>
<feature type="compositionally biased region" description="Pro residues" evidence="6">
    <location>
        <begin position="440"/>
        <end position="454"/>
    </location>
</feature>
<dbReference type="Gene3D" id="2.170.140.10">
    <property type="entry name" value="Chitin binding domain"/>
    <property type="match status" value="5"/>
</dbReference>
<dbReference type="SMART" id="SM00494">
    <property type="entry name" value="ChtBD2"/>
    <property type="match status" value="10"/>
</dbReference>
<feature type="compositionally biased region" description="Low complexity" evidence="6">
    <location>
        <begin position="340"/>
        <end position="349"/>
    </location>
</feature>
<keyword evidence="5" id="KW-0325">Glycoprotein</keyword>
<evidence type="ECO:0000256" key="6">
    <source>
        <dbReference type="SAM" id="MobiDB-lite"/>
    </source>
</evidence>
<dbReference type="SUPFAM" id="SSF57625">
    <property type="entry name" value="Invertebrate chitin-binding proteins"/>
    <property type="match status" value="8"/>
</dbReference>
<dbReference type="OrthoDB" id="9987187at2759"/>
<evidence type="ECO:0000256" key="1">
    <source>
        <dbReference type="ARBA" id="ARBA00022669"/>
    </source>
</evidence>
<feature type="region of interest" description="Disordered" evidence="6">
    <location>
        <begin position="337"/>
        <end position="461"/>
    </location>
</feature>
<evidence type="ECO:0000256" key="4">
    <source>
        <dbReference type="ARBA" id="ARBA00023157"/>
    </source>
</evidence>
<keyword evidence="1" id="KW-0147">Chitin-binding</keyword>
<dbReference type="GO" id="GO:0005576">
    <property type="term" value="C:extracellular region"/>
    <property type="evidence" value="ECO:0007669"/>
    <property type="project" value="InterPro"/>
</dbReference>
<sequence>MKAVLTQVTLLPLVLLQLIWLPYTSPQCVSDCTGKAGHYQHCQRCDKFIQCDNGLLYSMPCSLNTYFDPKFNVCTGALPSHCDSKGNYIGPDARAADNQRLNQPSNQESIPYQSPYINQQSTQKPNQIKNQEQTLSGQFSQFVYTNQDPLQSLFEQQTANSVYPPQQQPAISVYPSQQQPAISVYLSQQQLANSVNPSQQQPANSVYPPQQQPPDSVYPSQQQPANSEYLSQQQPASGALEDLFNSMNTFYESNQLYTNNLGDPNGYQASNSPPSSENELERLFNNWNSQPSGQVYSNIDIDSLFPTENPPAAYPTMSPTRSQNLDQNIFYSAPNNAALYQSPNNQPSPSLYPSPSNQPSPSVYPSPSNQPSPSVYPSPSNQPSPPLYPPPNSQPSPSVYPPPSNQPSPSVYPPPSNQPSPSLYPSPSNQPSPSVYSPPSSQPSPSVYPPPSSQPSPSYSINTNPGVFSECTTSCKGSKGGNLLDGQYAHCTFCHAFVQCVSGSPTVTLCPEGTFYNRNIFVCDRDNQFCATSKPVQPPAPQYSPLVPQTKVMPSSQPSEEYNDLAWSANVGPSKCVRSCVSASGRPIRSGIYAHCDYCNVFVMCSNGYLTEQSCPTHTYFNAAISVCDHDLGNCAGVNTSVSASYSSHTKCVSTCRSVGRVQPDGRYPACSYCNVYLQCKAGQTSIRYCKDGYKYEETLGKCVYDTQGTCKPTQPSSDSNLIPKDTPKPLVPVKDVREVFNTCLESCRKGSTVAAPGYYGLCGYCNVFLECQDNGKQNIIYCNDGQQYNPASGQCEADRHGECQPTRLKPDSDLIPKDTVTPLVPPPVKDVPKVFNTCLESCRKGSTVAAPGYYGLCGYCNVFLECQENGKEEKVFCNDGQQYNQASGQCEADRRGECVPNNPEFPVFSFCINSCKGTADGRYGHCQYCNVYLDCVGQNERLDYCQDGELFNLEVGQCVRDEKQTCLPATQIPEEECINSCYGDHGSEVDGVYASCRYCNVFLSCKGGSMAVNFCSENTVYNKTRQHCVEDKWNVCSKSRLSTLPTIPRLITDCMDSSGPLSDGFYGHIDNCNIIVACFQGLMIFDFCKSGSVYNSSAGECELRSNTNCPQGIKSSGVIQSTIYGDNAVPVAKGAAVHVACIDSCVVPYSYEHILNVPDGYYSYCPDERAYIVCTQDASSIYSCPPSYIYRAEDGSCIRKYNQPSPMTYSSGIYVAKTGERIYNACVKSCFSGDRVVPEGLYGVCGQCGHYVHCQGHTQQTDACVVGTFFNSAKGTCEPDLDSSCFSPNSKQMARYQSIDSYQNRSLLRDELVSQIYEILQDKPTWSQSQQMDYLTSILTDLLTSDDVYPGPIIAQQEAPEPVIHQYNEYNPQYQYEGKYLQAPEGYTPPSSQNYLPPPSNFQNQAYMAAPQYLPYSFKPMYPPQYQVNNPPVYQG</sequence>
<feature type="domain" description="Chitin-binding type-2" evidence="8">
    <location>
        <begin position="745"/>
        <end position="806"/>
    </location>
</feature>
<dbReference type="InterPro" id="IPR002557">
    <property type="entry name" value="Chitin-bd_dom"/>
</dbReference>
<dbReference type="Pfam" id="PF01607">
    <property type="entry name" value="CBM_14"/>
    <property type="match status" value="7"/>
</dbReference>
<proteinExistence type="predicted"/>
<feature type="domain" description="Chitin-binding type-2" evidence="8">
    <location>
        <begin position="1052"/>
        <end position="1112"/>
    </location>
</feature>
<evidence type="ECO:0000256" key="3">
    <source>
        <dbReference type="ARBA" id="ARBA00022737"/>
    </source>
</evidence>
<dbReference type="InterPro" id="IPR036508">
    <property type="entry name" value="Chitin-bd_dom_sf"/>
</dbReference>
<dbReference type="PANTHER" id="PTHR23301">
    <property type="entry name" value="CHITIN BINDING PERITROPHIN-A"/>
    <property type="match status" value="1"/>
</dbReference>
<feature type="compositionally biased region" description="Pro residues" evidence="6">
    <location>
        <begin position="350"/>
        <end position="430"/>
    </location>
</feature>
<keyword evidence="2 7" id="KW-0732">Signal</keyword>
<feature type="chain" id="PRO_5040733111" evidence="7">
    <location>
        <begin position="27"/>
        <end position="1437"/>
    </location>
</feature>
<evidence type="ECO:0000259" key="8">
    <source>
        <dbReference type="PROSITE" id="PS50940"/>
    </source>
</evidence>
<feature type="region of interest" description="Disordered" evidence="6">
    <location>
        <begin position="193"/>
        <end position="234"/>
    </location>
</feature>
<gene>
    <name evidence="10" type="primary">LOC106054869</name>
</gene>
<feature type="domain" description="Chitin-binding type-2" evidence="8">
    <location>
        <begin position="577"/>
        <end position="637"/>
    </location>
</feature>
<feature type="domain" description="Chitin-binding type-2" evidence="8">
    <location>
        <begin position="979"/>
        <end position="1039"/>
    </location>
</feature>
<feature type="compositionally biased region" description="Polar residues" evidence="6">
    <location>
        <begin position="193"/>
        <end position="209"/>
    </location>
</feature>
<feature type="domain" description="Chitin-binding type-2" evidence="8">
    <location>
        <begin position="913"/>
        <end position="969"/>
    </location>
</feature>
<feature type="domain" description="Chitin-binding type-2" evidence="8">
    <location>
        <begin position="653"/>
        <end position="713"/>
    </location>
</feature>
<dbReference type="RefSeq" id="XP_055860742.1">
    <property type="nucleotide sequence ID" value="XM_056004767.1"/>
</dbReference>
<evidence type="ECO:0000256" key="7">
    <source>
        <dbReference type="SAM" id="SignalP"/>
    </source>
</evidence>
<dbReference type="PRINTS" id="PR01217">
    <property type="entry name" value="PRICHEXTENSN"/>
</dbReference>
<name>A0A9W2YDB5_BIOGL</name>
<feature type="compositionally biased region" description="Polar residues" evidence="6">
    <location>
        <begin position="218"/>
        <end position="234"/>
    </location>
</feature>
<evidence type="ECO:0000313" key="10">
    <source>
        <dbReference type="RefSeq" id="XP_055860742.1"/>
    </source>
</evidence>
<feature type="region of interest" description="Disordered" evidence="6">
    <location>
        <begin position="256"/>
        <end position="279"/>
    </location>
</feature>
<dbReference type="GO" id="GO:0008061">
    <property type="term" value="F:chitin binding"/>
    <property type="evidence" value="ECO:0007669"/>
    <property type="project" value="UniProtKB-KW"/>
</dbReference>
<dbReference type="GeneID" id="106054869"/>
<dbReference type="OMA" id="VFNTCLE"/>